<dbReference type="PROSITE" id="PS51419">
    <property type="entry name" value="RAB"/>
    <property type="match status" value="1"/>
</dbReference>
<dbReference type="NCBIfam" id="TIGR00231">
    <property type="entry name" value="small_GTP"/>
    <property type="match status" value="2"/>
</dbReference>
<dbReference type="SUPFAM" id="SSF54695">
    <property type="entry name" value="POZ domain"/>
    <property type="match status" value="2"/>
</dbReference>
<evidence type="ECO:0000259" key="3">
    <source>
        <dbReference type="PROSITE" id="PS50097"/>
    </source>
</evidence>
<dbReference type="PANTHER" id="PTHR24072">
    <property type="entry name" value="RHO FAMILY GTPASE"/>
    <property type="match status" value="1"/>
</dbReference>
<name>A0AAD9QZU1_ACRCE</name>
<dbReference type="InterPro" id="IPR005225">
    <property type="entry name" value="Small_GTP-bd"/>
</dbReference>
<evidence type="ECO:0000256" key="1">
    <source>
        <dbReference type="ARBA" id="ARBA00022741"/>
    </source>
</evidence>
<dbReference type="Pfam" id="PF00071">
    <property type="entry name" value="Ras"/>
    <property type="match status" value="2"/>
</dbReference>
<protein>
    <submittedName>
        <fullName evidence="4">Rho-related protein racA</fullName>
    </submittedName>
</protein>
<evidence type="ECO:0000313" key="5">
    <source>
        <dbReference type="Proteomes" id="UP001249851"/>
    </source>
</evidence>
<keyword evidence="1" id="KW-0547">Nucleotide-binding</keyword>
<dbReference type="SMART" id="SM00173">
    <property type="entry name" value="RAS"/>
    <property type="match status" value="1"/>
</dbReference>
<dbReference type="Proteomes" id="UP001249851">
    <property type="component" value="Unassembled WGS sequence"/>
</dbReference>
<dbReference type="Gene3D" id="3.30.710.10">
    <property type="entry name" value="Potassium Channel Kv1.1, Chain A"/>
    <property type="match status" value="3"/>
</dbReference>
<dbReference type="AlphaFoldDB" id="A0AAD9QZU1"/>
<sequence>MEDDLAPVKLVFLGDRMVGKTSLLLRISNDHFTEDENQVVFEFSESISVDGKNYVVNFWDLDGGLEKRFRSLTFKDTDIFLLCFDISDRASFENIKESWIQEIKSHSPLTPFLLIGNKMDLRNEKMRLLKIKVVGDVSVGKTSFLRRWYQDNFPDHEETHLFPGRKRTLPTVQDTFFTNITVDRENFVLTFWDTVCGADFQKLRPLEYEGTDIFLVFFDIANPSSFQNISTVWVPEVRHYMPMTPILVVGNKIDLRTASVSKGQELADRLESHYCESSYATAEAVHTVIQTAVRLAIQNQSPIKKGFKVFQWQKKKPKIYRHGPNPPVLSPPGKMPQIKILPSTFTDDLRKMYRDAAGDNNWDIRFLFSLNNQPLVAHKIILCTGSSVFHDFFVNNEEDTELSQLLSCADSFSSCCENREESKNLVKKSNFKDRNGVNTQVLVSDHFKLERKKNNMERKAKGKLKSCLHMNNSVNEKAFDHVLEFLYTASPNVPSDAEESFCAKVISLSQRLGIPSFREMCENITNSEAYLNSSLISTVLEERRKIAMEKFVNKPCFSDVLFHVNNSVVHAHRAILMVRSEVMAAMFGGGFSEGDSKEDMTVSDYRDLLVLADRFCHLQLISICEAAITEKIDTEMKKNRLDSTRCSEVITLLLTGQAHNAHQLARWCLYVISTNYTEFEACDDFDLIKGDNLRHVLEHRWPPLAYLKELEEFKRKTGRA</sequence>
<evidence type="ECO:0000256" key="2">
    <source>
        <dbReference type="ARBA" id="ARBA00023134"/>
    </source>
</evidence>
<dbReference type="GO" id="GO:0007264">
    <property type="term" value="P:small GTPase-mediated signal transduction"/>
    <property type="evidence" value="ECO:0007669"/>
    <property type="project" value="InterPro"/>
</dbReference>
<accession>A0AAD9QZU1</accession>
<dbReference type="EMBL" id="JARQWQ010000008">
    <property type="protein sequence ID" value="KAK2570160.1"/>
    <property type="molecule type" value="Genomic_DNA"/>
</dbReference>
<dbReference type="SMART" id="SM00174">
    <property type="entry name" value="RHO"/>
    <property type="match status" value="2"/>
</dbReference>
<dbReference type="PROSITE" id="PS50097">
    <property type="entry name" value="BTB"/>
    <property type="match status" value="2"/>
</dbReference>
<dbReference type="PROSITE" id="PS51420">
    <property type="entry name" value="RHO"/>
    <property type="match status" value="1"/>
</dbReference>
<dbReference type="InterPro" id="IPR003578">
    <property type="entry name" value="Small_GTPase_Rho"/>
</dbReference>
<dbReference type="CDD" id="cd00157">
    <property type="entry name" value="Rho"/>
    <property type="match status" value="1"/>
</dbReference>
<evidence type="ECO:0000313" key="4">
    <source>
        <dbReference type="EMBL" id="KAK2570160.1"/>
    </source>
</evidence>
<feature type="domain" description="BTB" evidence="3">
    <location>
        <begin position="362"/>
        <end position="495"/>
    </location>
</feature>
<reference evidence="4" key="2">
    <citation type="journal article" date="2023" name="Science">
        <title>Genomic signatures of disease resistance in endangered staghorn corals.</title>
        <authorList>
            <person name="Vollmer S.V."/>
            <person name="Selwyn J.D."/>
            <person name="Despard B.A."/>
            <person name="Roesel C.L."/>
        </authorList>
    </citation>
    <scope>NUCLEOTIDE SEQUENCE</scope>
    <source>
        <strain evidence="4">K2</strain>
    </source>
</reference>
<dbReference type="PRINTS" id="PR00449">
    <property type="entry name" value="RASTRNSFRMNG"/>
</dbReference>
<dbReference type="GO" id="GO:0005525">
    <property type="term" value="F:GTP binding"/>
    <property type="evidence" value="ECO:0007669"/>
    <property type="project" value="UniProtKB-KW"/>
</dbReference>
<dbReference type="SMART" id="SM00225">
    <property type="entry name" value="BTB"/>
    <property type="match status" value="2"/>
</dbReference>
<keyword evidence="2" id="KW-0342">GTP-binding</keyword>
<proteinExistence type="predicted"/>
<keyword evidence="5" id="KW-1185">Reference proteome</keyword>
<dbReference type="SMART" id="SM00175">
    <property type="entry name" value="RAB"/>
    <property type="match status" value="1"/>
</dbReference>
<dbReference type="GO" id="GO:0003924">
    <property type="term" value="F:GTPase activity"/>
    <property type="evidence" value="ECO:0007669"/>
    <property type="project" value="InterPro"/>
</dbReference>
<reference evidence="4" key="1">
    <citation type="journal article" date="2023" name="G3 (Bethesda)">
        <title>Whole genome assembly and annotation of the endangered Caribbean coral Acropora cervicornis.</title>
        <authorList>
            <person name="Selwyn J.D."/>
            <person name="Vollmer S.V."/>
        </authorList>
    </citation>
    <scope>NUCLEOTIDE SEQUENCE</scope>
    <source>
        <strain evidence="4">K2</strain>
    </source>
</reference>
<dbReference type="InterPro" id="IPR000210">
    <property type="entry name" value="BTB/POZ_dom"/>
</dbReference>
<dbReference type="CDD" id="cd18499">
    <property type="entry name" value="BACK_RHOBTB"/>
    <property type="match status" value="1"/>
</dbReference>
<dbReference type="PROSITE" id="PS51421">
    <property type="entry name" value="RAS"/>
    <property type="match status" value="1"/>
</dbReference>
<dbReference type="SUPFAM" id="SSF52540">
    <property type="entry name" value="P-loop containing nucleoside triphosphate hydrolases"/>
    <property type="match status" value="2"/>
</dbReference>
<organism evidence="4 5">
    <name type="scientific">Acropora cervicornis</name>
    <name type="common">Staghorn coral</name>
    <dbReference type="NCBI Taxonomy" id="6130"/>
    <lineage>
        <taxon>Eukaryota</taxon>
        <taxon>Metazoa</taxon>
        <taxon>Cnidaria</taxon>
        <taxon>Anthozoa</taxon>
        <taxon>Hexacorallia</taxon>
        <taxon>Scleractinia</taxon>
        <taxon>Astrocoeniina</taxon>
        <taxon>Acroporidae</taxon>
        <taxon>Acropora</taxon>
    </lineage>
</organism>
<dbReference type="InterPro" id="IPR011333">
    <property type="entry name" value="SKP1/BTB/POZ_sf"/>
</dbReference>
<dbReference type="Gene3D" id="3.40.50.300">
    <property type="entry name" value="P-loop containing nucleotide triphosphate hydrolases"/>
    <property type="match status" value="2"/>
</dbReference>
<gene>
    <name evidence="4" type="ORF">P5673_004922</name>
</gene>
<comment type="caution">
    <text evidence="4">The sequence shown here is derived from an EMBL/GenBank/DDBJ whole genome shotgun (WGS) entry which is preliminary data.</text>
</comment>
<dbReference type="Pfam" id="PF00651">
    <property type="entry name" value="BTB"/>
    <property type="match status" value="1"/>
</dbReference>
<feature type="domain" description="BTB" evidence="3">
    <location>
        <begin position="558"/>
        <end position="609"/>
    </location>
</feature>
<dbReference type="InterPro" id="IPR027417">
    <property type="entry name" value="P-loop_NTPase"/>
</dbReference>
<dbReference type="InterPro" id="IPR001806">
    <property type="entry name" value="Small_GTPase"/>
</dbReference>